<dbReference type="InterPro" id="IPR002524">
    <property type="entry name" value="Cation_efflux"/>
</dbReference>
<dbReference type="PANTHER" id="PTHR43840">
    <property type="entry name" value="MITOCHONDRIAL METAL TRANSPORTER 1-RELATED"/>
    <property type="match status" value="1"/>
</dbReference>
<dbReference type="NCBIfam" id="TIGR01297">
    <property type="entry name" value="CDF"/>
    <property type="match status" value="1"/>
</dbReference>
<keyword evidence="3" id="KW-0813">Transport</keyword>
<feature type="transmembrane region" description="Helical" evidence="7">
    <location>
        <begin position="42"/>
        <end position="60"/>
    </location>
</feature>
<sequence length="296" mass="31930">MHSQSLKLAAGSLVVGAVVLGLKYFAYWLTGSVALYSDALESIVNVVTAGVALLAVRIAAKPADANHPFGHHKVEYFSAVIEGVMIIVAALLIVHEAYGNFFNPRLLSAPIEGLAVNGLASLLNAFWCWLLITRGKRLRSPALVADGRHLLTDVVSSGGVVIGLLFAVMLKLPILDPALALLVAINILWSGWQVLKESTGGLMDEAVSDETLARIRRIISEHADGALEAHDVRTRHAGKMTFIEFHLVVPGQMSVQQAHEICDRIEAALRGDDEHSWITIHIEPESKAKHSGVVVL</sequence>
<dbReference type="InterPro" id="IPR050291">
    <property type="entry name" value="CDF_Transporter"/>
</dbReference>
<feature type="transmembrane region" description="Helical" evidence="7">
    <location>
        <begin position="154"/>
        <end position="172"/>
    </location>
</feature>
<protein>
    <submittedName>
        <fullName evidence="10">Cation diffusion facilitator family transporter</fullName>
    </submittedName>
</protein>
<dbReference type="InterPro" id="IPR027470">
    <property type="entry name" value="Cation_efflux_CTD"/>
</dbReference>
<dbReference type="InterPro" id="IPR027469">
    <property type="entry name" value="Cation_efflux_TMD_sf"/>
</dbReference>
<dbReference type="Gene3D" id="1.20.1510.10">
    <property type="entry name" value="Cation efflux protein transmembrane domain"/>
    <property type="match status" value="1"/>
</dbReference>
<name>A0ABY3RD34_9BRAD</name>
<gene>
    <name evidence="10" type="ORF">LQG66_00605</name>
</gene>
<keyword evidence="6 7" id="KW-0472">Membrane</keyword>
<dbReference type="Proteomes" id="UP001431010">
    <property type="component" value="Chromosome"/>
</dbReference>
<organism evidence="10 11">
    <name type="scientific">Bradyrhizobium ontarionense</name>
    <dbReference type="NCBI Taxonomy" id="2898149"/>
    <lineage>
        <taxon>Bacteria</taxon>
        <taxon>Pseudomonadati</taxon>
        <taxon>Pseudomonadota</taxon>
        <taxon>Alphaproteobacteria</taxon>
        <taxon>Hyphomicrobiales</taxon>
        <taxon>Nitrobacteraceae</taxon>
        <taxon>Bradyrhizobium</taxon>
    </lineage>
</organism>
<evidence type="ECO:0000259" key="8">
    <source>
        <dbReference type="Pfam" id="PF01545"/>
    </source>
</evidence>
<evidence type="ECO:0000313" key="11">
    <source>
        <dbReference type="Proteomes" id="UP001431010"/>
    </source>
</evidence>
<evidence type="ECO:0000256" key="7">
    <source>
        <dbReference type="SAM" id="Phobius"/>
    </source>
</evidence>
<keyword evidence="5 7" id="KW-1133">Transmembrane helix</keyword>
<dbReference type="InterPro" id="IPR058533">
    <property type="entry name" value="Cation_efflux_TM"/>
</dbReference>
<feature type="transmembrane region" description="Helical" evidence="7">
    <location>
        <begin position="12"/>
        <end position="30"/>
    </location>
</feature>
<comment type="similarity">
    <text evidence="2">Belongs to the cation diffusion facilitator (CDF) transporter (TC 2.A.4) family.</text>
</comment>
<dbReference type="Gene3D" id="3.30.70.1350">
    <property type="entry name" value="Cation efflux protein, cytoplasmic domain"/>
    <property type="match status" value="1"/>
</dbReference>
<dbReference type="SUPFAM" id="SSF161111">
    <property type="entry name" value="Cation efflux protein transmembrane domain-like"/>
    <property type="match status" value="1"/>
</dbReference>
<dbReference type="RefSeq" id="WP_231322247.1">
    <property type="nucleotide sequence ID" value="NZ_CP088156.1"/>
</dbReference>
<feature type="transmembrane region" description="Helical" evidence="7">
    <location>
        <begin position="114"/>
        <end position="133"/>
    </location>
</feature>
<dbReference type="SUPFAM" id="SSF160240">
    <property type="entry name" value="Cation efflux protein cytoplasmic domain-like"/>
    <property type="match status" value="1"/>
</dbReference>
<feature type="transmembrane region" description="Helical" evidence="7">
    <location>
        <begin position="76"/>
        <end position="94"/>
    </location>
</feature>
<evidence type="ECO:0000256" key="2">
    <source>
        <dbReference type="ARBA" id="ARBA00008114"/>
    </source>
</evidence>
<evidence type="ECO:0000313" key="10">
    <source>
        <dbReference type="EMBL" id="UFZ04860.1"/>
    </source>
</evidence>
<evidence type="ECO:0000256" key="3">
    <source>
        <dbReference type="ARBA" id="ARBA00022448"/>
    </source>
</evidence>
<feature type="domain" description="Cation efflux protein cytoplasmic" evidence="9">
    <location>
        <begin position="208"/>
        <end position="285"/>
    </location>
</feature>
<evidence type="ECO:0000256" key="4">
    <source>
        <dbReference type="ARBA" id="ARBA00022692"/>
    </source>
</evidence>
<keyword evidence="4 7" id="KW-0812">Transmembrane</keyword>
<evidence type="ECO:0000256" key="6">
    <source>
        <dbReference type="ARBA" id="ARBA00023136"/>
    </source>
</evidence>
<dbReference type="PANTHER" id="PTHR43840:SF15">
    <property type="entry name" value="MITOCHONDRIAL METAL TRANSPORTER 1-RELATED"/>
    <property type="match status" value="1"/>
</dbReference>
<comment type="subcellular location">
    <subcellularLocation>
        <location evidence="1">Membrane</location>
        <topology evidence="1">Multi-pass membrane protein</topology>
    </subcellularLocation>
</comment>
<reference evidence="10" key="1">
    <citation type="journal article" date="2024" name="Antonie Van Leeuwenhoek">
        <title>Bradyrhizobium ontarionense sp. nov., a novel bacterial symbiont isolated from Aeschynomene indica (Indian jointvetch), harbours photosynthesis, nitrogen fixation and nitrous oxide (N2O) reductase genes.</title>
        <authorList>
            <person name="Bromfield E.S.P."/>
            <person name="Cloutier S."/>
        </authorList>
    </citation>
    <scope>NUCLEOTIDE SEQUENCE</scope>
    <source>
        <strain evidence="10">A19</strain>
    </source>
</reference>
<dbReference type="InterPro" id="IPR036837">
    <property type="entry name" value="Cation_efflux_CTD_sf"/>
</dbReference>
<accession>A0ABY3RD34</accession>
<evidence type="ECO:0000256" key="1">
    <source>
        <dbReference type="ARBA" id="ARBA00004141"/>
    </source>
</evidence>
<dbReference type="EMBL" id="CP088156">
    <property type="protein sequence ID" value="UFZ04860.1"/>
    <property type="molecule type" value="Genomic_DNA"/>
</dbReference>
<dbReference type="Pfam" id="PF16916">
    <property type="entry name" value="ZT_dimer"/>
    <property type="match status" value="1"/>
</dbReference>
<keyword evidence="11" id="KW-1185">Reference proteome</keyword>
<evidence type="ECO:0000256" key="5">
    <source>
        <dbReference type="ARBA" id="ARBA00022989"/>
    </source>
</evidence>
<evidence type="ECO:0000259" key="9">
    <source>
        <dbReference type="Pfam" id="PF16916"/>
    </source>
</evidence>
<feature type="domain" description="Cation efflux protein transmembrane" evidence="8">
    <location>
        <begin position="12"/>
        <end position="203"/>
    </location>
</feature>
<dbReference type="Pfam" id="PF01545">
    <property type="entry name" value="Cation_efflux"/>
    <property type="match status" value="1"/>
</dbReference>
<proteinExistence type="inferred from homology"/>